<dbReference type="Proteomes" id="UP000800235">
    <property type="component" value="Unassembled WGS sequence"/>
</dbReference>
<dbReference type="InterPro" id="IPR036412">
    <property type="entry name" value="HAD-like_sf"/>
</dbReference>
<feature type="region of interest" description="Disordered" evidence="1">
    <location>
        <begin position="345"/>
        <end position="502"/>
    </location>
</feature>
<gene>
    <name evidence="2" type="ORF">EJ08DRAFT_675820</name>
</gene>
<comment type="caution">
    <text evidence="2">The sequence shown here is derived from an EMBL/GenBank/DDBJ whole genome shotgun (WGS) entry which is preliminary data.</text>
</comment>
<dbReference type="GO" id="GO:0016787">
    <property type="term" value="F:hydrolase activity"/>
    <property type="evidence" value="ECO:0007669"/>
    <property type="project" value="UniProtKB-KW"/>
</dbReference>
<evidence type="ECO:0000256" key="1">
    <source>
        <dbReference type="SAM" id="MobiDB-lite"/>
    </source>
</evidence>
<proteinExistence type="predicted"/>
<dbReference type="InterPro" id="IPR006353">
    <property type="entry name" value="HAD-SF_hydro_IIA_CECR5"/>
</dbReference>
<dbReference type="PANTHER" id="PTHR14269:SF57">
    <property type="entry name" value="SUPERFAMILY HYDROLASE, PUTATIVE (AFU_ORTHOLOGUE AFUA_2G02580)-RELATED"/>
    <property type="match status" value="1"/>
</dbReference>
<feature type="compositionally biased region" description="Polar residues" evidence="1">
    <location>
        <begin position="441"/>
        <end position="456"/>
    </location>
</feature>
<dbReference type="InterPro" id="IPR050324">
    <property type="entry name" value="CDP-alcohol_PTase-I"/>
</dbReference>
<dbReference type="GO" id="GO:0046474">
    <property type="term" value="P:glycerophospholipid biosynthetic process"/>
    <property type="evidence" value="ECO:0007669"/>
    <property type="project" value="TreeGrafter"/>
</dbReference>
<dbReference type="NCBIfam" id="TIGR01456">
    <property type="entry name" value="CECR5"/>
    <property type="match status" value="1"/>
</dbReference>
<feature type="compositionally biased region" description="Pro residues" evidence="1">
    <location>
        <begin position="471"/>
        <end position="486"/>
    </location>
</feature>
<keyword evidence="2" id="KW-0378">Hydrolase</keyword>
<dbReference type="OrthoDB" id="270009at2759"/>
<dbReference type="EMBL" id="MU007015">
    <property type="protein sequence ID" value="KAF2434854.1"/>
    <property type="molecule type" value="Genomic_DNA"/>
</dbReference>
<dbReference type="Pfam" id="PF13344">
    <property type="entry name" value="Hydrolase_6"/>
    <property type="match status" value="1"/>
</dbReference>
<evidence type="ECO:0000313" key="2">
    <source>
        <dbReference type="EMBL" id="KAF2434854.1"/>
    </source>
</evidence>
<name>A0A9P4U1P0_9PEZI</name>
<dbReference type="Pfam" id="PF13242">
    <property type="entry name" value="Hydrolase_like"/>
    <property type="match status" value="1"/>
</dbReference>
<feature type="compositionally biased region" description="Low complexity" evidence="1">
    <location>
        <begin position="376"/>
        <end position="386"/>
    </location>
</feature>
<dbReference type="InterPro" id="IPR023214">
    <property type="entry name" value="HAD_sf"/>
</dbReference>
<dbReference type="NCBIfam" id="TIGR01460">
    <property type="entry name" value="HAD-SF-IIA"/>
    <property type="match status" value="1"/>
</dbReference>
<feature type="compositionally biased region" description="Low complexity" evidence="1">
    <location>
        <begin position="416"/>
        <end position="426"/>
    </location>
</feature>
<dbReference type="InterPro" id="IPR006357">
    <property type="entry name" value="HAD-SF_hydro_IIA"/>
</dbReference>
<evidence type="ECO:0000313" key="3">
    <source>
        <dbReference type="Proteomes" id="UP000800235"/>
    </source>
</evidence>
<sequence>MSSYTPNREFAFAFDIDGVIYRSSSLCEGAVEAIQYLNTHQIPYIFLTNGGGKTEEVRARDMATKLNIPVSTEQFIQSHTPFKQYLPEFADKTVLVLGGVGDDNRNVAEAYGFKNVVTTADIVTAFPNYWPFDEMHGDYFRKLARPLPSTPLQIAAIFVFSSPRDWGLDQQICLDLLLSQKGLLGTPSRMNGNGMWRNGNLTDSQPKIFFSNPNVDFSTSYHLPRLAQGSFKAGLEGVWKAKTGLDLPSSQSVQVGKPTQLQFQYGENALRAIAGKDLKRVYMVGDGPRSDIAGANQYRSPFKSTWKSILVQTGMHVAGTVPEFLPMKEVPNVLDAVRWALEQEGFPMQSRTPSPSPSPTSGLSTRQPNTPDRRSPSSSISSNIPARSRKRSRFPSSRERSRSPPRSGGRFKRSRSPLPVRKSSPRSSPPPQADTAKESLPQDTEMTGTPTDTGPESQPHDTDMAENSHPGPEPVQTPAQDPPPPSDSDIQGRRPPMSKGERLALIFPPHMQYCLWISSKFVIS</sequence>
<dbReference type="GO" id="GO:0005739">
    <property type="term" value="C:mitochondrion"/>
    <property type="evidence" value="ECO:0007669"/>
    <property type="project" value="TreeGrafter"/>
</dbReference>
<dbReference type="AlphaFoldDB" id="A0A9P4U1P0"/>
<dbReference type="PANTHER" id="PTHR14269">
    <property type="entry name" value="CDP-DIACYLGLYCEROL--GLYCEROL-3-PHOSPHATE 3-PHOSPHATIDYLTRANSFERASE-RELATED"/>
    <property type="match status" value="1"/>
</dbReference>
<dbReference type="Gene3D" id="3.40.50.1000">
    <property type="entry name" value="HAD superfamily/HAD-like"/>
    <property type="match status" value="2"/>
</dbReference>
<keyword evidence="3" id="KW-1185">Reference proteome</keyword>
<dbReference type="SUPFAM" id="SSF56784">
    <property type="entry name" value="HAD-like"/>
    <property type="match status" value="1"/>
</dbReference>
<protein>
    <submittedName>
        <fullName evidence="2">HAD-superfamily hydrolase</fullName>
    </submittedName>
</protein>
<accession>A0A9P4U1P0</accession>
<organism evidence="2 3">
    <name type="scientific">Tothia fuscella</name>
    <dbReference type="NCBI Taxonomy" id="1048955"/>
    <lineage>
        <taxon>Eukaryota</taxon>
        <taxon>Fungi</taxon>
        <taxon>Dikarya</taxon>
        <taxon>Ascomycota</taxon>
        <taxon>Pezizomycotina</taxon>
        <taxon>Dothideomycetes</taxon>
        <taxon>Pleosporomycetidae</taxon>
        <taxon>Venturiales</taxon>
        <taxon>Cylindrosympodiaceae</taxon>
        <taxon>Tothia</taxon>
    </lineage>
</organism>
<reference evidence="2" key="1">
    <citation type="journal article" date="2020" name="Stud. Mycol.">
        <title>101 Dothideomycetes genomes: a test case for predicting lifestyles and emergence of pathogens.</title>
        <authorList>
            <person name="Haridas S."/>
            <person name="Albert R."/>
            <person name="Binder M."/>
            <person name="Bloem J."/>
            <person name="Labutti K."/>
            <person name="Salamov A."/>
            <person name="Andreopoulos B."/>
            <person name="Baker S."/>
            <person name="Barry K."/>
            <person name="Bills G."/>
            <person name="Bluhm B."/>
            <person name="Cannon C."/>
            <person name="Castanera R."/>
            <person name="Culley D."/>
            <person name="Daum C."/>
            <person name="Ezra D."/>
            <person name="Gonzalez J."/>
            <person name="Henrissat B."/>
            <person name="Kuo A."/>
            <person name="Liang C."/>
            <person name="Lipzen A."/>
            <person name="Lutzoni F."/>
            <person name="Magnuson J."/>
            <person name="Mondo S."/>
            <person name="Nolan M."/>
            <person name="Ohm R."/>
            <person name="Pangilinan J."/>
            <person name="Park H.-J."/>
            <person name="Ramirez L."/>
            <person name="Alfaro M."/>
            <person name="Sun H."/>
            <person name="Tritt A."/>
            <person name="Yoshinaga Y."/>
            <person name="Zwiers L.-H."/>
            <person name="Turgeon B."/>
            <person name="Goodwin S."/>
            <person name="Spatafora J."/>
            <person name="Crous P."/>
            <person name="Grigoriev I."/>
        </authorList>
    </citation>
    <scope>NUCLEOTIDE SEQUENCE</scope>
    <source>
        <strain evidence="2">CBS 130266</strain>
    </source>
</reference>